<dbReference type="InterPro" id="IPR052202">
    <property type="entry name" value="Yeast_MetPath_Reg"/>
</dbReference>
<keyword evidence="3" id="KW-0862">Zinc</keyword>
<evidence type="ECO:0000256" key="5">
    <source>
        <dbReference type="ARBA" id="ARBA00023125"/>
    </source>
</evidence>
<evidence type="ECO:0000256" key="2">
    <source>
        <dbReference type="ARBA" id="ARBA00022723"/>
    </source>
</evidence>
<dbReference type="GO" id="GO:0043565">
    <property type="term" value="F:sequence-specific DNA binding"/>
    <property type="evidence" value="ECO:0007669"/>
    <property type="project" value="TreeGrafter"/>
</dbReference>
<keyword evidence="2" id="KW-0479">Metal-binding</keyword>
<evidence type="ECO:0000256" key="7">
    <source>
        <dbReference type="ARBA" id="ARBA00023242"/>
    </source>
</evidence>
<organism evidence="11 12">
    <name type="scientific">Verruconis gallopava</name>
    <dbReference type="NCBI Taxonomy" id="253628"/>
    <lineage>
        <taxon>Eukaryota</taxon>
        <taxon>Fungi</taxon>
        <taxon>Dikarya</taxon>
        <taxon>Ascomycota</taxon>
        <taxon>Pezizomycotina</taxon>
        <taxon>Dothideomycetes</taxon>
        <taxon>Pleosporomycetidae</taxon>
        <taxon>Venturiales</taxon>
        <taxon>Sympoventuriaceae</taxon>
        <taxon>Verruconis</taxon>
    </lineage>
</organism>
<accession>A0A0D1X9J2</accession>
<dbReference type="GO" id="GO:0008270">
    <property type="term" value="F:zinc ion binding"/>
    <property type="evidence" value="ECO:0007669"/>
    <property type="project" value="InterPro"/>
</dbReference>
<dbReference type="PANTHER" id="PTHR47782:SF12">
    <property type="entry name" value="ZN(II)2CYS6 TRANSCRIPTION FACTOR (EUROFUNG)"/>
    <property type="match status" value="1"/>
</dbReference>
<gene>
    <name evidence="11" type="ORF">PV09_09416</name>
</gene>
<dbReference type="GO" id="GO:0006351">
    <property type="term" value="P:DNA-templated transcription"/>
    <property type="evidence" value="ECO:0007669"/>
    <property type="project" value="InterPro"/>
</dbReference>
<feature type="domain" description="Zn(2)-C6 fungal-type" evidence="10">
    <location>
        <begin position="18"/>
        <end position="46"/>
    </location>
</feature>
<dbReference type="Gene3D" id="4.10.240.10">
    <property type="entry name" value="Zn(2)-C6 fungal-type DNA-binding domain"/>
    <property type="match status" value="1"/>
</dbReference>
<dbReference type="AlphaFoldDB" id="A0A0D1X9J2"/>
<keyword evidence="4" id="KW-0805">Transcription regulation</keyword>
<dbReference type="GO" id="GO:0005634">
    <property type="term" value="C:nucleus"/>
    <property type="evidence" value="ECO:0007669"/>
    <property type="project" value="UniProtKB-SubCell"/>
</dbReference>
<dbReference type="GeneID" id="27317389"/>
<dbReference type="SMART" id="SM00906">
    <property type="entry name" value="Fungal_trans"/>
    <property type="match status" value="1"/>
</dbReference>
<protein>
    <recommendedName>
        <fullName evidence="10">Zn(2)-C6 fungal-type domain-containing protein</fullName>
    </recommendedName>
</protein>
<dbReference type="InterPro" id="IPR001138">
    <property type="entry name" value="Zn2Cys6_DnaBD"/>
</dbReference>
<keyword evidence="5" id="KW-0238">DNA-binding</keyword>
<keyword evidence="6" id="KW-0804">Transcription</keyword>
<dbReference type="GO" id="GO:0000981">
    <property type="term" value="F:DNA-binding transcription factor activity, RNA polymerase II-specific"/>
    <property type="evidence" value="ECO:0007669"/>
    <property type="project" value="InterPro"/>
</dbReference>
<dbReference type="Proteomes" id="UP000053259">
    <property type="component" value="Unassembled WGS sequence"/>
</dbReference>
<dbReference type="SMART" id="SM00066">
    <property type="entry name" value="GAL4"/>
    <property type="match status" value="1"/>
</dbReference>
<dbReference type="GO" id="GO:0045944">
    <property type="term" value="P:positive regulation of transcription by RNA polymerase II"/>
    <property type="evidence" value="ECO:0007669"/>
    <property type="project" value="TreeGrafter"/>
</dbReference>
<evidence type="ECO:0000256" key="8">
    <source>
        <dbReference type="SAM" id="Coils"/>
    </source>
</evidence>
<evidence type="ECO:0000256" key="4">
    <source>
        <dbReference type="ARBA" id="ARBA00023015"/>
    </source>
</evidence>
<sequence>MPDPDNATGPVKRQRVLACQRCRRRKQKCTDSRPCENCVQSGSECVPFESSITAATGNEYVQRLEERVAQLEAQIPREGLDHLQLERLRSRESVSHLMTRNEGQNSPSSSHEFPDLTHSPVGFHVSAHTPMVTDMAPPRSAASNRSSGAPLGGGHQFEVTELGVEQERALLETYFRMAHAQYPFLLRHEVYQWIDAWWAQRGNPSEELKWQAFFVHMIYAIGLVMTKSRLDGPTLAQKLHATATTMYLPHLKSLSNPLRRAQGLLLLTVYCLHMPSQENIISLSSMTIRFCIMSQFHLLETEPKVLSRDEIIEIQVRRRVFWCAYAIDRAVCSTFDFPCSIPDDNITVPLFDDVDDDQLLTSWDPSAAISPAVATMMTPALHVIKSRQIESEMQEMMLRKSFSPESSQAFHWRSMMLVKLQEWNSISRSSPEPFQKGYVSLRWLEMIYYYHIISLFRPTKALASGIAGDWSVHSCCKALTLFRRFQMAREIAKPWLGLLTQFQIGVTLLYCFFATPPSQWKDSYRSPDVLDAIRACSTTLAILADRWTEAECTRDVFEVLAREVPVAENWRRPTRMSERGRKDIEQNWPLLQSTVIHRPTLRMIHEMAAEDFAQDDDLDVDVASGVNPEARSEMPSTGEFDLQWIDPSHGPLGDMATHFNRSGATGLYTANFDLDYG</sequence>
<dbReference type="InterPro" id="IPR007219">
    <property type="entry name" value="XnlR_reg_dom"/>
</dbReference>
<dbReference type="PANTHER" id="PTHR47782">
    <property type="entry name" value="ZN(II)2CYS6 TRANSCRIPTION FACTOR (EUROFUNG)-RELATED"/>
    <property type="match status" value="1"/>
</dbReference>
<keyword evidence="8" id="KW-0175">Coiled coil</keyword>
<dbReference type="Pfam" id="PF04082">
    <property type="entry name" value="Fungal_trans"/>
    <property type="match status" value="1"/>
</dbReference>
<proteinExistence type="predicted"/>
<dbReference type="RefSeq" id="XP_016208715.1">
    <property type="nucleotide sequence ID" value="XM_016363473.1"/>
</dbReference>
<comment type="subcellular location">
    <subcellularLocation>
        <location evidence="1">Nucleus</location>
    </subcellularLocation>
</comment>
<feature type="compositionally biased region" description="Polar residues" evidence="9">
    <location>
        <begin position="96"/>
        <end position="111"/>
    </location>
</feature>
<dbReference type="InParanoid" id="A0A0D1X9J2"/>
<dbReference type="InterPro" id="IPR036864">
    <property type="entry name" value="Zn2-C6_fun-type_DNA-bd_sf"/>
</dbReference>
<dbReference type="VEuPathDB" id="FungiDB:PV09_09416"/>
<evidence type="ECO:0000256" key="3">
    <source>
        <dbReference type="ARBA" id="ARBA00022833"/>
    </source>
</evidence>
<dbReference type="STRING" id="253628.A0A0D1X9J2"/>
<feature type="coiled-coil region" evidence="8">
    <location>
        <begin position="54"/>
        <end position="81"/>
    </location>
</feature>
<dbReference type="CDD" id="cd12148">
    <property type="entry name" value="fungal_TF_MHR"/>
    <property type="match status" value="1"/>
</dbReference>
<feature type="compositionally biased region" description="Low complexity" evidence="9">
    <location>
        <begin position="136"/>
        <end position="149"/>
    </location>
</feature>
<keyword evidence="7" id="KW-0539">Nucleus</keyword>
<dbReference type="Pfam" id="PF00172">
    <property type="entry name" value="Zn_clus"/>
    <property type="match status" value="1"/>
</dbReference>
<evidence type="ECO:0000259" key="10">
    <source>
        <dbReference type="PROSITE" id="PS50048"/>
    </source>
</evidence>
<dbReference type="CDD" id="cd00067">
    <property type="entry name" value="GAL4"/>
    <property type="match status" value="1"/>
</dbReference>
<name>A0A0D1X9J2_9PEZI</name>
<evidence type="ECO:0000313" key="12">
    <source>
        <dbReference type="Proteomes" id="UP000053259"/>
    </source>
</evidence>
<evidence type="ECO:0000256" key="1">
    <source>
        <dbReference type="ARBA" id="ARBA00004123"/>
    </source>
</evidence>
<dbReference type="PROSITE" id="PS50048">
    <property type="entry name" value="ZN2_CY6_FUNGAL_2"/>
    <property type="match status" value="1"/>
</dbReference>
<evidence type="ECO:0000313" key="11">
    <source>
        <dbReference type="EMBL" id="KIV98845.1"/>
    </source>
</evidence>
<keyword evidence="12" id="KW-1185">Reference proteome</keyword>
<evidence type="ECO:0000256" key="9">
    <source>
        <dbReference type="SAM" id="MobiDB-lite"/>
    </source>
</evidence>
<dbReference type="OrthoDB" id="189997at2759"/>
<feature type="region of interest" description="Disordered" evidence="9">
    <location>
        <begin position="95"/>
        <end position="154"/>
    </location>
</feature>
<dbReference type="HOGENOM" id="CLU_014662_0_1_1"/>
<dbReference type="EMBL" id="KN847594">
    <property type="protein sequence ID" value="KIV98845.1"/>
    <property type="molecule type" value="Genomic_DNA"/>
</dbReference>
<evidence type="ECO:0000256" key="6">
    <source>
        <dbReference type="ARBA" id="ARBA00023163"/>
    </source>
</evidence>
<reference evidence="11 12" key="1">
    <citation type="submission" date="2015-01" db="EMBL/GenBank/DDBJ databases">
        <title>The Genome Sequence of Ochroconis gallopava CBS43764.</title>
        <authorList>
            <consortium name="The Broad Institute Genomics Platform"/>
            <person name="Cuomo C."/>
            <person name="de Hoog S."/>
            <person name="Gorbushina A."/>
            <person name="Stielow B."/>
            <person name="Teixiera M."/>
            <person name="Abouelleil A."/>
            <person name="Chapman S.B."/>
            <person name="Priest M."/>
            <person name="Young S.K."/>
            <person name="Wortman J."/>
            <person name="Nusbaum C."/>
            <person name="Birren B."/>
        </authorList>
    </citation>
    <scope>NUCLEOTIDE SEQUENCE [LARGE SCALE GENOMIC DNA]</scope>
    <source>
        <strain evidence="11 12">CBS 43764</strain>
    </source>
</reference>
<dbReference type="SUPFAM" id="SSF57701">
    <property type="entry name" value="Zn2/Cys6 DNA-binding domain"/>
    <property type="match status" value="1"/>
</dbReference>
<dbReference type="PROSITE" id="PS00463">
    <property type="entry name" value="ZN2_CY6_FUNGAL_1"/>
    <property type="match status" value="1"/>
</dbReference>